<evidence type="ECO:0000256" key="5">
    <source>
        <dbReference type="ARBA" id="ARBA00023040"/>
    </source>
</evidence>
<feature type="transmembrane region" description="Helical" evidence="10">
    <location>
        <begin position="109"/>
        <end position="132"/>
    </location>
</feature>
<dbReference type="GO" id="GO:0019957">
    <property type="term" value="F:C-C chemokine binding"/>
    <property type="evidence" value="ECO:0007669"/>
    <property type="project" value="TreeGrafter"/>
</dbReference>
<dbReference type="GO" id="GO:0009897">
    <property type="term" value="C:external side of plasma membrane"/>
    <property type="evidence" value="ECO:0007669"/>
    <property type="project" value="TreeGrafter"/>
</dbReference>
<dbReference type="PROSITE" id="PS00237">
    <property type="entry name" value="G_PROTEIN_RECEP_F1_1"/>
    <property type="match status" value="1"/>
</dbReference>
<evidence type="ECO:0000256" key="10">
    <source>
        <dbReference type="SAM" id="Phobius"/>
    </source>
</evidence>
<feature type="transmembrane region" description="Helical" evidence="10">
    <location>
        <begin position="37"/>
        <end position="58"/>
    </location>
</feature>
<feature type="transmembrane region" description="Helical" evidence="10">
    <location>
        <begin position="139"/>
        <end position="162"/>
    </location>
</feature>
<feature type="transmembrane region" description="Helical" evidence="10">
    <location>
        <begin position="232"/>
        <end position="253"/>
    </location>
</feature>
<organism evidence="12 13">
    <name type="scientific">Periophthalmus magnuspinnatus</name>
    <dbReference type="NCBI Taxonomy" id="409849"/>
    <lineage>
        <taxon>Eukaryota</taxon>
        <taxon>Metazoa</taxon>
        <taxon>Chordata</taxon>
        <taxon>Craniata</taxon>
        <taxon>Vertebrata</taxon>
        <taxon>Euteleostomi</taxon>
        <taxon>Actinopterygii</taxon>
        <taxon>Neopterygii</taxon>
        <taxon>Teleostei</taxon>
        <taxon>Neoteleostei</taxon>
        <taxon>Acanthomorphata</taxon>
        <taxon>Gobiaria</taxon>
        <taxon>Gobiiformes</taxon>
        <taxon>Gobioidei</taxon>
        <taxon>Gobiidae</taxon>
        <taxon>Oxudercinae</taxon>
        <taxon>Periophthalmus</taxon>
    </lineage>
</organism>
<dbReference type="PANTHER" id="PTHR10489">
    <property type="entry name" value="CELL ADHESION MOLECULE"/>
    <property type="match status" value="1"/>
</dbReference>
<keyword evidence="4 10" id="KW-1133">Transmembrane helix</keyword>
<evidence type="ECO:0000259" key="11">
    <source>
        <dbReference type="PROSITE" id="PS50262"/>
    </source>
</evidence>
<keyword evidence="6 10" id="KW-0472">Membrane</keyword>
<name>A0A3B3ZV69_9GOBI</name>
<dbReference type="InterPro" id="IPR000355">
    <property type="entry name" value="Chemokine_rcpt"/>
</dbReference>
<proteinExistence type="inferred from homology"/>
<reference evidence="12" key="2">
    <citation type="submission" date="2025-09" db="UniProtKB">
        <authorList>
            <consortium name="Ensembl"/>
        </authorList>
    </citation>
    <scope>IDENTIFICATION</scope>
</reference>
<evidence type="ECO:0000256" key="7">
    <source>
        <dbReference type="ARBA" id="ARBA00023170"/>
    </source>
</evidence>
<evidence type="ECO:0000256" key="9">
    <source>
        <dbReference type="RuleBase" id="RU000688"/>
    </source>
</evidence>
<dbReference type="InterPro" id="IPR000276">
    <property type="entry name" value="GPCR_Rhodpsn"/>
</dbReference>
<dbReference type="Gene3D" id="1.20.1070.10">
    <property type="entry name" value="Rhodopsin 7-helix transmembrane proteins"/>
    <property type="match status" value="1"/>
</dbReference>
<dbReference type="GO" id="GO:0019722">
    <property type="term" value="P:calcium-mediated signaling"/>
    <property type="evidence" value="ECO:0007669"/>
    <property type="project" value="TreeGrafter"/>
</dbReference>
<evidence type="ECO:0000256" key="8">
    <source>
        <dbReference type="ARBA" id="ARBA00023224"/>
    </source>
</evidence>
<evidence type="ECO:0000256" key="1">
    <source>
        <dbReference type="ARBA" id="ARBA00004651"/>
    </source>
</evidence>
<dbReference type="PRINTS" id="PR00657">
    <property type="entry name" value="CCCHEMOKINER"/>
</dbReference>
<evidence type="ECO:0000256" key="4">
    <source>
        <dbReference type="ARBA" id="ARBA00022989"/>
    </source>
</evidence>
<dbReference type="GO" id="GO:0007204">
    <property type="term" value="P:positive regulation of cytosolic calcium ion concentration"/>
    <property type="evidence" value="ECO:0007669"/>
    <property type="project" value="TreeGrafter"/>
</dbReference>
<dbReference type="GO" id="GO:0016493">
    <property type="term" value="F:C-C chemokine receptor activity"/>
    <property type="evidence" value="ECO:0007669"/>
    <property type="project" value="TreeGrafter"/>
</dbReference>
<dbReference type="SUPFAM" id="SSF81321">
    <property type="entry name" value="Family A G protein-coupled receptor-like"/>
    <property type="match status" value="1"/>
</dbReference>
<keyword evidence="3 9" id="KW-0812">Transmembrane</keyword>
<dbReference type="Pfam" id="PF00001">
    <property type="entry name" value="7tm_1"/>
    <property type="match status" value="1"/>
</dbReference>
<evidence type="ECO:0000256" key="6">
    <source>
        <dbReference type="ARBA" id="ARBA00023136"/>
    </source>
</evidence>
<keyword evidence="8 9" id="KW-0807">Transducer</keyword>
<reference evidence="12" key="1">
    <citation type="submission" date="2025-08" db="UniProtKB">
        <authorList>
            <consortium name="Ensembl"/>
        </authorList>
    </citation>
    <scope>IDENTIFICATION</scope>
</reference>
<dbReference type="PANTHER" id="PTHR10489:SF944">
    <property type="entry name" value="C-C CHEMOKINE RECEPTOR TYPE 8-LIKE"/>
    <property type="match status" value="1"/>
</dbReference>
<dbReference type="InterPro" id="IPR017452">
    <property type="entry name" value="GPCR_Rhodpsn_7TM"/>
</dbReference>
<dbReference type="PROSITE" id="PS50262">
    <property type="entry name" value="G_PROTEIN_RECEP_F1_2"/>
    <property type="match status" value="1"/>
</dbReference>
<comment type="subcellular location">
    <subcellularLocation>
        <location evidence="1">Cell membrane</location>
        <topology evidence="1">Multi-pass membrane protein</topology>
    </subcellularLocation>
</comment>
<dbReference type="CDD" id="cd14984">
    <property type="entry name" value="7tmA_Chemokine_R"/>
    <property type="match status" value="1"/>
</dbReference>
<keyword evidence="5 9" id="KW-0297">G-protein coupled receptor</keyword>
<evidence type="ECO:0000313" key="13">
    <source>
        <dbReference type="Proteomes" id="UP000261520"/>
    </source>
</evidence>
<keyword evidence="2" id="KW-1003">Cell membrane</keyword>
<dbReference type="AlphaFoldDB" id="A0A3B3ZV69"/>
<evidence type="ECO:0000256" key="3">
    <source>
        <dbReference type="ARBA" id="ARBA00022692"/>
    </source>
</evidence>
<accession>A0A3B3ZV69</accession>
<dbReference type="Ensembl" id="ENSPMGT00000008869.1">
    <property type="protein sequence ID" value="ENSPMGP00000008334.1"/>
    <property type="gene ID" value="ENSPMGG00000006901.1"/>
</dbReference>
<feature type="domain" description="G-protein coupled receptors family 1 profile" evidence="11">
    <location>
        <begin position="49"/>
        <end position="295"/>
    </location>
</feature>
<feature type="transmembrane region" description="Helical" evidence="10">
    <location>
        <begin position="199"/>
        <end position="220"/>
    </location>
</feature>
<dbReference type="InterPro" id="IPR050119">
    <property type="entry name" value="CCR1-9-like"/>
</dbReference>
<dbReference type="GO" id="GO:0006955">
    <property type="term" value="P:immune response"/>
    <property type="evidence" value="ECO:0007669"/>
    <property type="project" value="TreeGrafter"/>
</dbReference>
<protein>
    <recommendedName>
        <fullName evidence="11">G-protein coupled receptors family 1 profile domain-containing protein</fullName>
    </recommendedName>
</protein>
<evidence type="ECO:0000313" key="12">
    <source>
        <dbReference type="Ensembl" id="ENSPMGP00000008334.1"/>
    </source>
</evidence>
<comment type="similarity">
    <text evidence="9">Belongs to the G-protein coupled receptor 1 family.</text>
</comment>
<dbReference type="Proteomes" id="UP000261520">
    <property type="component" value="Unplaced"/>
</dbReference>
<keyword evidence="13" id="KW-1185">Reference proteome</keyword>
<feature type="transmembrane region" description="Helical" evidence="10">
    <location>
        <begin position="273"/>
        <end position="298"/>
    </location>
</feature>
<evidence type="ECO:0000256" key="2">
    <source>
        <dbReference type="ARBA" id="ARBA00022475"/>
    </source>
</evidence>
<feature type="transmembrane region" description="Helical" evidence="10">
    <location>
        <begin position="70"/>
        <end position="89"/>
    </location>
</feature>
<sequence>TILNNSYYDYQYYSENNSKSPCDSETVSNFTSVFLPLLYSLVFILGFTGNAMVLWVLLRHIKLKTVTDVCLLNLASSDLIFAASLPLWVTNSQSLISCKVITGVYQLGLYSGTLFVTFMSVDRYLAIVHAVAAMRARSFHYGIIISIIIWSISIVMAIPQVIFANMEEDDSPVYLKCGPLYPDYSVNFWKKFRNFSENIVTLLVCLPIMLFCYIKILIVLSKARNSNRYKAVKLILIIVCMFVICWVPYNLIVFLQTLQLFDILNTCLDDQKIYASLVVSQIFALLHCCVNPIIYAFVGEKFRKSVSCVLLRCIHKREQKSVMSSHKDTTEKETTNTVIL</sequence>
<dbReference type="GO" id="GO:0060326">
    <property type="term" value="P:cell chemotaxis"/>
    <property type="evidence" value="ECO:0007669"/>
    <property type="project" value="TreeGrafter"/>
</dbReference>
<dbReference type="PRINTS" id="PR00237">
    <property type="entry name" value="GPCRRHODOPSN"/>
</dbReference>
<keyword evidence="7 9" id="KW-0675">Receptor</keyword>